<dbReference type="RefSeq" id="WP_204466318.1">
    <property type="nucleotide sequence ID" value="NZ_JAFBCV010000006.1"/>
</dbReference>
<sequence length="151" mass="16814">MRWLAGLLLGVIFILSGCSNEDESIHVMAFSDELYAQQEGLSDLTDEDIRVTVFPTIVERLLVELAGHEADILLIDESLKVIVDPDGLVSLANRNLPLVSIHDETTSVAVSLPELLTPLAFEKDHLLFIPVYSSRNEEAIQLIVNWQEGEF</sequence>
<protein>
    <submittedName>
        <fullName evidence="1">Uncharacterized protein</fullName>
    </submittedName>
</protein>
<dbReference type="EMBL" id="JAFBCV010000006">
    <property type="protein sequence ID" value="MBM7838951.1"/>
    <property type="molecule type" value="Genomic_DNA"/>
</dbReference>
<keyword evidence="2" id="KW-1185">Reference proteome</keyword>
<organism evidence="1 2">
    <name type="scientific">Shouchella xiaoxiensis</name>
    <dbReference type="NCBI Taxonomy" id="766895"/>
    <lineage>
        <taxon>Bacteria</taxon>
        <taxon>Bacillati</taxon>
        <taxon>Bacillota</taxon>
        <taxon>Bacilli</taxon>
        <taxon>Bacillales</taxon>
        <taxon>Bacillaceae</taxon>
        <taxon>Shouchella</taxon>
    </lineage>
</organism>
<evidence type="ECO:0000313" key="1">
    <source>
        <dbReference type="EMBL" id="MBM7838951.1"/>
    </source>
</evidence>
<gene>
    <name evidence="1" type="ORF">JOC54_002221</name>
</gene>
<evidence type="ECO:0000313" key="2">
    <source>
        <dbReference type="Proteomes" id="UP001179280"/>
    </source>
</evidence>
<comment type="caution">
    <text evidence="1">The sequence shown here is derived from an EMBL/GenBank/DDBJ whole genome shotgun (WGS) entry which is preliminary data.</text>
</comment>
<name>A0ABS2SUU6_9BACI</name>
<dbReference type="Proteomes" id="UP001179280">
    <property type="component" value="Unassembled WGS sequence"/>
</dbReference>
<accession>A0ABS2SUU6</accession>
<dbReference type="PROSITE" id="PS51257">
    <property type="entry name" value="PROKAR_LIPOPROTEIN"/>
    <property type="match status" value="1"/>
</dbReference>
<reference evidence="1" key="1">
    <citation type="submission" date="2021-01" db="EMBL/GenBank/DDBJ databases">
        <title>Genomic Encyclopedia of Type Strains, Phase IV (KMG-IV): sequencing the most valuable type-strain genomes for metagenomic binning, comparative biology and taxonomic classification.</title>
        <authorList>
            <person name="Goeker M."/>
        </authorList>
    </citation>
    <scope>NUCLEOTIDE SEQUENCE</scope>
    <source>
        <strain evidence="1">DSM 21943</strain>
    </source>
</reference>
<proteinExistence type="predicted"/>